<dbReference type="KEGG" id="abri:DFR85_10195"/>
<dbReference type="Proteomes" id="UP000248044">
    <property type="component" value="Chromosome"/>
</dbReference>
<feature type="domain" description="DUF5616" evidence="2">
    <location>
        <begin position="65"/>
        <end position="188"/>
    </location>
</feature>
<dbReference type="RefSeq" id="WP_110270799.1">
    <property type="nucleotide sequence ID" value="NZ_CP029289.2"/>
</dbReference>
<evidence type="ECO:0000259" key="2">
    <source>
        <dbReference type="Pfam" id="PF18481"/>
    </source>
</evidence>
<dbReference type="PANTHER" id="PTHR42252">
    <property type="entry name" value="DUF5616 DOMAIN-CONTAINING PROTEIN"/>
    <property type="match status" value="1"/>
</dbReference>
<accession>A0A2U9IFU5</accession>
<dbReference type="Pfam" id="PF18481">
    <property type="entry name" value="DUF5616"/>
    <property type="match status" value="1"/>
</dbReference>
<dbReference type="OrthoDB" id="60095at2157"/>
<protein>
    <submittedName>
        <fullName evidence="3">DUF434 domain-containing protein</fullName>
    </submittedName>
</protein>
<dbReference type="Pfam" id="PF04256">
    <property type="entry name" value="DUF434"/>
    <property type="match status" value="1"/>
</dbReference>
<sequence length="207" mass="23751">MLLNKDLKEAYKDYKYLLNRGYSRKIALELISSRYFLSELQRLILYRCTHSDNEISYIQSKISTENNIVVDGFNIAITLINILDNDNAFLCDDGFIRDLGLGKKKEDERILDILILVSEYCVWKKFSCEIILDSQISNSGKIAEKLRQKHVTAKTVNKADKEVIISNKTIASNDFVILMNSSKIVDLLGKMVKDSYIKLVKIPEDLS</sequence>
<keyword evidence="4" id="KW-1185">Reference proteome</keyword>
<evidence type="ECO:0000313" key="3">
    <source>
        <dbReference type="EMBL" id="AWR94918.1"/>
    </source>
</evidence>
<dbReference type="AlphaFoldDB" id="A0A2U9IFU5"/>
<dbReference type="EMBL" id="CP029289">
    <property type="protein sequence ID" value="AWR94918.1"/>
    <property type="molecule type" value="Genomic_DNA"/>
</dbReference>
<reference evidence="3 4" key="1">
    <citation type="submission" date="2018-05" db="EMBL/GenBank/DDBJ databases">
        <title>Complete Genome Sequences of Extremely Thermoacidophilic, Metal-Mobilizing Type-Strain Members of the Archaeal Family Sulfolobaceae: Acidianus brierleyi DSM-1651T, Acidianus sulfidivorans DSM-18786T, Metallosphaera hakonensis DSM-7519T, and Metallosphaera prunae DSM-10039T.</title>
        <authorList>
            <person name="Counts J.A."/>
            <person name="Kelly R.M."/>
        </authorList>
    </citation>
    <scope>NUCLEOTIDE SEQUENCE [LARGE SCALE GENOMIC DNA]</scope>
    <source>
        <strain evidence="3 4">DSM 1651</strain>
    </source>
</reference>
<dbReference type="InterPro" id="IPR007368">
    <property type="entry name" value="DUF434"/>
</dbReference>
<feature type="domain" description="DUF434" evidence="1">
    <location>
        <begin position="7"/>
        <end position="61"/>
    </location>
</feature>
<dbReference type="GeneID" id="36832529"/>
<gene>
    <name evidence="3" type="ORF">DFR85_10195</name>
</gene>
<evidence type="ECO:0000259" key="1">
    <source>
        <dbReference type="Pfam" id="PF04256"/>
    </source>
</evidence>
<organism evidence="3 4">
    <name type="scientific">Acidianus brierleyi</name>
    <dbReference type="NCBI Taxonomy" id="41673"/>
    <lineage>
        <taxon>Archaea</taxon>
        <taxon>Thermoproteota</taxon>
        <taxon>Thermoprotei</taxon>
        <taxon>Sulfolobales</taxon>
        <taxon>Sulfolobaceae</taxon>
        <taxon>Acidianus</taxon>
    </lineage>
</organism>
<evidence type="ECO:0000313" key="4">
    <source>
        <dbReference type="Proteomes" id="UP000248044"/>
    </source>
</evidence>
<dbReference type="PANTHER" id="PTHR42252:SF1">
    <property type="entry name" value="DUF434 DOMAIN-CONTAINING PROTEIN"/>
    <property type="match status" value="1"/>
</dbReference>
<dbReference type="InterPro" id="IPR041652">
    <property type="entry name" value="DUF5616"/>
</dbReference>
<proteinExistence type="predicted"/>
<name>A0A2U9IFU5_9CREN</name>